<accession>A0A9P5GUE8</accession>
<proteinExistence type="predicted"/>
<evidence type="ECO:0000313" key="1">
    <source>
        <dbReference type="EMBL" id="KAF7527393.1"/>
    </source>
</evidence>
<dbReference type="EMBL" id="JAAOZQ010000016">
    <property type="protein sequence ID" value="KAF7527393.1"/>
    <property type="molecule type" value="Genomic_DNA"/>
</dbReference>
<dbReference type="AlphaFoldDB" id="A0A9P5GUE8"/>
<evidence type="ECO:0000313" key="2">
    <source>
        <dbReference type="Proteomes" id="UP000701341"/>
    </source>
</evidence>
<protein>
    <submittedName>
        <fullName evidence="1">Uncharacterized protein</fullName>
    </submittedName>
</protein>
<organism evidence="1 2">
    <name type="scientific">Penicillium crustosum</name>
    <name type="common">Blue mold fungus</name>
    <dbReference type="NCBI Taxonomy" id="36656"/>
    <lineage>
        <taxon>Eukaryota</taxon>
        <taxon>Fungi</taxon>
        <taxon>Dikarya</taxon>
        <taxon>Ascomycota</taxon>
        <taxon>Pezizomycotina</taxon>
        <taxon>Eurotiomycetes</taxon>
        <taxon>Eurotiomycetidae</taxon>
        <taxon>Eurotiales</taxon>
        <taxon>Aspergillaceae</taxon>
        <taxon>Penicillium</taxon>
    </lineage>
</organism>
<reference evidence="1" key="1">
    <citation type="submission" date="2020-02" db="EMBL/GenBank/DDBJ databases">
        <authorList>
            <person name="Lichtner F.J."/>
        </authorList>
    </citation>
    <scope>NUCLEOTIDE SEQUENCE</scope>
    <source>
        <strain evidence="1">G10</strain>
    </source>
</reference>
<dbReference type="OrthoDB" id="5421702at2759"/>
<dbReference type="Proteomes" id="UP000701341">
    <property type="component" value="Unassembled WGS sequence"/>
</dbReference>
<sequence>MTDQDALRVPVSYDCWKDVGSDITVDTKDLAITPTIPTTARNPDREDAQMPFYCDCSKSSENGITVETEDLAVVSTSPTAASNMNDESVQLFLSEDNNWPDDAASDTAVCTEDLAVQNKLLPTTNGHIGEHGNCDHTAQDNTYAQLSCPDTSNQFIDEYEYRELIGREDPAIHHWNWFGWPVYGPTATPPAVSLAFMQAKPKVPRGRDRLRVVSIINRAIHQIDPVILRVNGGNEAVLQMHGSALVEACKDDTYNHYSLHGNWMNDEFEMRQIIVPDIVGRPAVRSTSDGNFAIGNGIFENGPLISRNEWVDWQDELVAATKEPDRSPRKMTWKPSPSNLKIESMASEQLPLDQLLTYSFVPLEILSNMIQRAGVAPKKMIYTPTSSPIGIVETVTRKAWSGRKIIPGTPLTIRPGIMGDLIKKTWPTACDSLRRSFAFTSES</sequence>
<gene>
    <name evidence="1" type="ORF">PCG10_002796</name>
</gene>
<name>A0A9P5GUE8_PENCR</name>
<comment type="caution">
    <text evidence="1">The sequence shown here is derived from an EMBL/GenBank/DDBJ whole genome shotgun (WGS) entry which is preliminary data.</text>
</comment>
<keyword evidence="2" id="KW-1185">Reference proteome</keyword>